<dbReference type="InParanoid" id="Q02AE4"/>
<dbReference type="SUPFAM" id="SSF81296">
    <property type="entry name" value="E set domains"/>
    <property type="match status" value="1"/>
</dbReference>
<gene>
    <name evidence="1" type="ordered locus">Acid_0980</name>
</gene>
<sequence precursor="true">MESMKYALAALFAAAGMLWGQQSLQIVTDTLPDATVGAAYLQQLTTSGGNCQGDGTASSTVDGGSLPPGLSVTSPSNTKQWSIAGTPNLAGTFTFTVHVSFTLTRRTPFVPDCTDTAVKSLTLTVGSGQAATTLAVDRPQVNVTYRIAHFPPPDEKVQLTASGFSATTFTTAAKTATGGNWLSVSPLASATPATLSLSFSPPGLATGVYTGSVTITPAAGAPLTIAVTLTVVVDSTTVLVASPASFSFSSLAGAPAPPAQTVKITVSGDSVIFAADVNAAPNGKWLTVTPSASATPSVLTIAVDPKTLTTGTYSGTIALHLSGVGASSQIIPVTYTISAAPTLPAISANGVVNAGNLGAAIAPGAWVSVYGVNLSATTRPWATVDFANGKLPLALDNVAVIINGKAAPVAYVSPSQINVLAPDDSVTGLVAVQVKSPAGTSDSALVLLQTAAPAFFQFRGGATMYVAGTHADGSTLAGPALTQQGVPGTPAKPGEIIQIYGTGFGATQPAISATALVPAPLPIANPQDLRIRIGGQDATVAYAGLISPGLYQVNVVVPQLADGDYAVIAELRGLLTSPNVMLTVQH</sequence>
<proteinExistence type="predicted"/>
<evidence type="ECO:0008006" key="2">
    <source>
        <dbReference type="Google" id="ProtNLM"/>
    </source>
</evidence>
<accession>Q02AE4</accession>
<dbReference type="eggNOG" id="COG1075">
    <property type="taxonomic scope" value="Bacteria"/>
</dbReference>
<dbReference type="HOGENOM" id="CLU_474781_0_0_0"/>
<reference evidence="1" key="1">
    <citation type="submission" date="2006-10" db="EMBL/GenBank/DDBJ databases">
        <title>Complete sequence of Solibacter usitatus Ellin6076.</title>
        <authorList>
            <consortium name="US DOE Joint Genome Institute"/>
            <person name="Copeland A."/>
            <person name="Lucas S."/>
            <person name="Lapidus A."/>
            <person name="Barry K."/>
            <person name="Detter J.C."/>
            <person name="Glavina del Rio T."/>
            <person name="Hammon N."/>
            <person name="Israni S."/>
            <person name="Dalin E."/>
            <person name="Tice H."/>
            <person name="Pitluck S."/>
            <person name="Thompson L.S."/>
            <person name="Brettin T."/>
            <person name="Bruce D."/>
            <person name="Han C."/>
            <person name="Tapia R."/>
            <person name="Gilna P."/>
            <person name="Schmutz J."/>
            <person name="Larimer F."/>
            <person name="Land M."/>
            <person name="Hauser L."/>
            <person name="Kyrpides N."/>
            <person name="Mikhailova N."/>
            <person name="Janssen P.H."/>
            <person name="Kuske C.R."/>
            <person name="Richardson P."/>
        </authorList>
    </citation>
    <scope>NUCLEOTIDE SEQUENCE</scope>
    <source>
        <strain evidence="1">Ellin6076</strain>
    </source>
</reference>
<dbReference type="InterPro" id="IPR017803">
    <property type="entry name" value="CHP03437_C"/>
</dbReference>
<dbReference type="InterPro" id="IPR014756">
    <property type="entry name" value="Ig_E-set"/>
</dbReference>
<evidence type="ECO:0000313" key="1">
    <source>
        <dbReference type="EMBL" id="ABJ81978.1"/>
    </source>
</evidence>
<dbReference type="STRING" id="234267.Acid_0980"/>
<dbReference type="Gene3D" id="2.60.40.10">
    <property type="entry name" value="Immunoglobulins"/>
    <property type="match status" value="2"/>
</dbReference>
<dbReference type="EMBL" id="CP000473">
    <property type="protein sequence ID" value="ABJ81978.1"/>
    <property type="molecule type" value="Genomic_DNA"/>
</dbReference>
<protein>
    <recommendedName>
        <fullName evidence="2">IPT/TIG domain-containing protein</fullName>
    </recommendedName>
</protein>
<dbReference type="InterPro" id="IPR013783">
    <property type="entry name" value="Ig-like_fold"/>
</dbReference>
<dbReference type="AlphaFoldDB" id="Q02AE4"/>
<organism evidence="1">
    <name type="scientific">Solibacter usitatus (strain Ellin6076)</name>
    <dbReference type="NCBI Taxonomy" id="234267"/>
    <lineage>
        <taxon>Bacteria</taxon>
        <taxon>Pseudomonadati</taxon>
        <taxon>Acidobacteriota</taxon>
        <taxon>Terriglobia</taxon>
        <taxon>Bryobacterales</taxon>
        <taxon>Solibacteraceae</taxon>
        <taxon>Candidatus Solibacter</taxon>
    </lineage>
</organism>
<dbReference type="KEGG" id="sus:Acid_0980"/>
<name>Q02AE4_SOLUE</name>
<dbReference type="NCBIfam" id="TIGR03437">
    <property type="entry name" value="Soli_cterm"/>
    <property type="match status" value="1"/>
</dbReference>